<dbReference type="Gene3D" id="1.10.287.130">
    <property type="match status" value="1"/>
</dbReference>
<feature type="domain" description="Histidine kinase" evidence="12">
    <location>
        <begin position="154"/>
        <end position="373"/>
    </location>
</feature>
<organism evidence="14 15">
    <name type="scientific">Georgenia muralis</name>
    <dbReference type="NCBI Taxonomy" id="154117"/>
    <lineage>
        <taxon>Bacteria</taxon>
        <taxon>Bacillati</taxon>
        <taxon>Actinomycetota</taxon>
        <taxon>Actinomycetes</taxon>
        <taxon>Micrococcales</taxon>
        <taxon>Bogoriellaceae</taxon>
        <taxon>Georgenia</taxon>
    </lineage>
</organism>
<dbReference type="InterPro" id="IPR036097">
    <property type="entry name" value="HisK_dim/P_sf"/>
</dbReference>
<keyword evidence="4" id="KW-0597">Phosphoprotein</keyword>
<evidence type="ECO:0000259" key="13">
    <source>
        <dbReference type="PROSITE" id="PS50885"/>
    </source>
</evidence>
<evidence type="ECO:0000256" key="5">
    <source>
        <dbReference type="ARBA" id="ARBA00022679"/>
    </source>
</evidence>
<keyword evidence="6 11" id="KW-0812">Transmembrane</keyword>
<keyword evidence="10 11" id="KW-0472">Membrane</keyword>
<dbReference type="PROSITE" id="PS50885">
    <property type="entry name" value="HAMP"/>
    <property type="match status" value="1"/>
</dbReference>
<proteinExistence type="predicted"/>
<dbReference type="CDD" id="cd00082">
    <property type="entry name" value="HisKA"/>
    <property type="match status" value="1"/>
</dbReference>
<dbReference type="AlphaFoldDB" id="A0A3N4Z5S0"/>
<evidence type="ECO:0000256" key="11">
    <source>
        <dbReference type="SAM" id="Phobius"/>
    </source>
</evidence>
<dbReference type="Pfam" id="PF00672">
    <property type="entry name" value="HAMP"/>
    <property type="match status" value="1"/>
</dbReference>
<evidence type="ECO:0000313" key="15">
    <source>
        <dbReference type="Proteomes" id="UP000280726"/>
    </source>
</evidence>
<dbReference type="InterPro" id="IPR005467">
    <property type="entry name" value="His_kinase_dom"/>
</dbReference>
<evidence type="ECO:0000256" key="10">
    <source>
        <dbReference type="ARBA" id="ARBA00023136"/>
    </source>
</evidence>
<keyword evidence="5" id="KW-0808">Transferase</keyword>
<dbReference type="GO" id="GO:0005886">
    <property type="term" value="C:plasma membrane"/>
    <property type="evidence" value="ECO:0007669"/>
    <property type="project" value="UniProtKB-SubCell"/>
</dbReference>
<dbReference type="InterPro" id="IPR003661">
    <property type="entry name" value="HisK_dim/P_dom"/>
</dbReference>
<evidence type="ECO:0000259" key="12">
    <source>
        <dbReference type="PROSITE" id="PS50109"/>
    </source>
</evidence>
<evidence type="ECO:0000256" key="9">
    <source>
        <dbReference type="ARBA" id="ARBA00023012"/>
    </source>
</evidence>
<dbReference type="CDD" id="cd06225">
    <property type="entry name" value="HAMP"/>
    <property type="match status" value="1"/>
</dbReference>
<dbReference type="Gene3D" id="6.10.340.10">
    <property type="match status" value="1"/>
</dbReference>
<dbReference type="InterPro" id="IPR003660">
    <property type="entry name" value="HAMP_dom"/>
</dbReference>
<dbReference type="RefSeq" id="WP_211338770.1">
    <property type="nucleotide sequence ID" value="NZ_RKRA01000001.1"/>
</dbReference>
<dbReference type="InterPro" id="IPR004358">
    <property type="entry name" value="Sig_transdc_His_kin-like_C"/>
</dbReference>
<comment type="subcellular location">
    <subcellularLocation>
        <location evidence="2">Cell membrane</location>
    </subcellularLocation>
</comment>
<dbReference type="EC" id="2.7.13.3" evidence="3"/>
<accession>A0A3N4Z5S0</accession>
<reference evidence="14 15" key="1">
    <citation type="submission" date="2018-11" db="EMBL/GenBank/DDBJ databases">
        <title>Sequencing the genomes of 1000 actinobacteria strains.</title>
        <authorList>
            <person name="Klenk H.-P."/>
        </authorList>
    </citation>
    <scope>NUCLEOTIDE SEQUENCE [LARGE SCALE GENOMIC DNA]</scope>
    <source>
        <strain evidence="14 15">DSM 14418</strain>
    </source>
</reference>
<keyword evidence="7 14" id="KW-0418">Kinase</keyword>
<dbReference type="InterPro" id="IPR036890">
    <property type="entry name" value="HATPase_C_sf"/>
</dbReference>
<dbReference type="PANTHER" id="PTHR45436">
    <property type="entry name" value="SENSOR HISTIDINE KINASE YKOH"/>
    <property type="match status" value="1"/>
</dbReference>
<dbReference type="GO" id="GO:0000155">
    <property type="term" value="F:phosphorelay sensor kinase activity"/>
    <property type="evidence" value="ECO:0007669"/>
    <property type="project" value="InterPro"/>
</dbReference>
<name>A0A3N4Z5S0_9MICO</name>
<comment type="caution">
    <text evidence="14">The sequence shown here is derived from an EMBL/GenBank/DDBJ whole genome shotgun (WGS) entry which is preliminary data.</text>
</comment>
<dbReference type="SUPFAM" id="SSF158472">
    <property type="entry name" value="HAMP domain-like"/>
    <property type="match status" value="1"/>
</dbReference>
<dbReference type="PANTHER" id="PTHR45436:SF5">
    <property type="entry name" value="SENSOR HISTIDINE KINASE TRCS"/>
    <property type="match status" value="1"/>
</dbReference>
<evidence type="ECO:0000256" key="4">
    <source>
        <dbReference type="ARBA" id="ARBA00022553"/>
    </source>
</evidence>
<feature type="transmembrane region" description="Helical" evidence="11">
    <location>
        <begin position="12"/>
        <end position="31"/>
    </location>
</feature>
<evidence type="ECO:0000256" key="1">
    <source>
        <dbReference type="ARBA" id="ARBA00000085"/>
    </source>
</evidence>
<dbReference type="Gene3D" id="3.30.565.10">
    <property type="entry name" value="Histidine kinase-like ATPase, C-terminal domain"/>
    <property type="match status" value="1"/>
</dbReference>
<keyword evidence="15" id="KW-1185">Reference proteome</keyword>
<gene>
    <name evidence="14" type="ORF">EDD32_1615</name>
</gene>
<feature type="domain" description="HAMP" evidence="13">
    <location>
        <begin position="94"/>
        <end position="146"/>
    </location>
</feature>
<dbReference type="SMART" id="SM00304">
    <property type="entry name" value="HAMP"/>
    <property type="match status" value="1"/>
</dbReference>
<evidence type="ECO:0000256" key="8">
    <source>
        <dbReference type="ARBA" id="ARBA00022989"/>
    </source>
</evidence>
<protein>
    <recommendedName>
        <fullName evidence="3">histidine kinase</fullName>
        <ecNumber evidence="3">2.7.13.3</ecNumber>
    </recommendedName>
</protein>
<dbReference type="SUPFAM" id="SSF47384">
    <property type="entry name" value="Homodimeric domain of signal transducing histidine kinase"/>
    <property type="match status" value="1"/>
</dbReference>
<dbReference type="PROSITE" id="PS50109">
    <property type="entry name" value="HIS_KIN"/>
    <property type="match status" value="1"/>
</dbReference>
<dbReference type="CDD" id="cd00075">
    <property type="entry name" value="HATPase"/>
    <property type="match status" value="1"/>
</dbReference>
<feature type="transmembrane region" description="Helical" evidence="11">
    <location>
        <begin position="73"/>
        <end position="91"/>
    </location>
</feature>
<dbReference type="SMART" id="SM00388">
    <property type="entry name" value="HisKA"/>
    <property type="match status" value="1"/>
</dbReference>
<evidence type="ECO:0000256" key="6">
    <source>
        <dbReference type="ARBA" id="ARBA00022692"/>
    </source>
</evidence>
<dbReference type="InterPro" id="IPR050428">
    <property type="entry name" value="TCS_sensor_his_kinase"/>
</dbReference>
<evidence type="ECO:0000256" key="7">
    <source>
        <dbReference type="ARBA" id="ARBA00022777"/>
    </source>
</evidence>
<evidence type="ECO:0000256" key="3">
    <source>
        <dbReference type="ARBA" id="ARBA00012438"/>
    </source>
</evidence>
<dbReference type="PRINTS" id="PR00344">
    <property type="entry name" value="BCTRLSENSOR"/>
</dbReference>
<comment type="catalytic activity">
    <reaction evidence="1">
        <text>ATP + protein L-histidine = ADP + protein N-phospho-L-histidine.</text>
        <dbReference type="EC" id="2.7.13.3"/>
    </reaction>
</comment>
<sequence>MNRLSVRLLLSHALVAAIGGLTTYLLVRFLAPQMYDRDVRMMGGPGGAGGPAGGPGVGGAGLREVTVSAMNNAVLVGVLAGIVTAVLAGAYSSSRVMRPLRAVSAATHTLAQGRYDRRVTVPRELELAAVAEDVNALGERLAETEARRVRLLGEVAHEMRTPLTVLDGYVEGMVDGVFEPGPEVLTELGAEVRRLRRLADDLSALSRAEEGRLELRAAEVDLAGLAVRAAERLRAQLDDAGVRLEVPAPSGPLPVTADADRLAQVVTNLVGNALAATPAGGVVEVTSRRAGGEAVVSVRDTGTGLAAGDLERVFERFYRVPGGADARAGRHTGSGIGLTIARGIARAHGGNVTASSGGPGRGSTFELRVPLGG</sequence>
<dbReference type="EMBL" id="RKRA01000001">
    <property type="protein sequence ID" value="RPF27146.1"/>
    <property type="molecule type" value="Genomic_DNA"/>
</dbReference>
<keyword evidence="9" id="KW-0902">Two-component regulatory system</keyword>
<dbReference type="Pfam" id="PF02518">
    <property type="entry name" value="HATPase_c"/>
    <property type="match status" value="1"/>
</dbReference>
<dbReference type="InterPro" id="IPR003594">
    <property type="entry name" value="HATPase_dom"/>
</dbReference>
<evidence type="ECO:0000313" key="14">
    <source>
        <dbReference type="EMBL" id="RPF27146.1"/>
    </source>
</evidence>
<keyword evidence="8 11" id="KW-1133">Transmembrane helix</keyword>
<dbReference type="Proteomes" id="UP000280726">
    <property type="component" value="Unassembled WGS sequence"/>
</dbReference>
<dbReference type="Pfam" id="PF00512">
    <property type="entry name" value="HisKA"/>
    <property type="match status" value="1"/>
</dbReference>
<dbReference type="SUPFAM" id="SSF55874">
    <property type="entry name" value="ATPase domain of HSP90 chaperone/DNA topoisomerase II/histidine kinase"/>
    <property type="match status" value="1"/>
</dbReference>
<dbReference type="SMART" id="SM00387">
    <property type="entry name" value="HATPase_c"/>
    <property type="match status" value="1"/>
</dbReference>
<evidence type="ECO:0000256" key="2">
    <source>
        <dbReference type="ARBA" id="ARBA00004236"/>
    </source>
</evidence>